<evidence type="ECO:0000313" key="7">
    <source>
        <dbReference type="Proteomes" id="UP000033121"/>
    </source>
</evidence>
<evidence type="ECO:0000256" key="4">
    <source>
        <dbReference type="ARBA" id="ARBA00023136"/>
    </source>
</evidence>
<dbReference type="GO" id="GO:0015288">
    <property type="term" value="F:porin activity"/>
    <property type="evidence" value="ECO:0007669"/>
    <property type="project" value="TreeGrafter"/>
</dbReference>
<comment type="subcellular location">
    <subcellularLocation>
        <location evidence="1">Cell outer membrane</location>
    </subcellularLocation>
</comment>
<dbReference type="PANTHER" id="PTHR30026">
    <property type="entry name" value="OUTER MEMBRANE PROTEIN TOLC"/>
    <property type="match status" value="1"/>
</dbReference>
<evidence type="ECO:0000256" key="1">
    <source>
        <dbReference type="ARBA" id="ARBA00004442"/>
    </source>
</evidence>
<dbReference type="GO" id="GO:0015562">
    <property type="term" value="F:efflux transmembrane transporter activity"/>
    <property type="evidence" value="ECO:0007669"/>
    <property type="project" value="InterPro"/>
</dbReference>
<dbReference type="EMBL" id="BBWV01000002">
    <property type="protein sequence ID" value="GAO43514.1"/>
    <property type="molecule type" value="Genomic_DNA"/>
</dbReference>
<dbReference type="GO" id="GO:1990281">
    <property type="term" value="C:efflux pump complex"/>
    <property type="evidence" value="ECO:0007669"/>
    <property type="project" value="TreeGrafter"/>
</dbReference>
<accession>A0A0E9N100</accession>
<evidence type="ECO:0000313" key="6">
    <source>
        <dbReference type="EMBL" id="GAO43514.1"/>
    </source>
</evidence>
<keyword evidence="4" id="KW-0472">Membrane</keyword>
<name>A0A0E9N100_9BACT</name>
<sequence length="486" mass="54735">MLRIVLTFLISFAMICALPQMPSAQVLLSDLLHQVQLQNPTIRALQHDVSARRLQLAAEEVRYLPKLDLLASYNYLSKPLEINLQQLKTGVVNGTSEQNVALANDLYQEITGNPLSQEAQDRIYSRSQNILNTFYPNYNPALADQQYFVAGLFLRQPLYLGGKLKNTRELAEKEVASGEANLSLAGNEASFQVILAWLRILYINSMLQSQEKVVDALGKNLDYATSLVKNEILPPYQRNWAQIALQQARSRKQTLTGDKTNALLELNRLLSLSPDSLLQVTDSLPVFTELTATDSRVSGNQENNPLYRFVSTKTAYAATNEKLARSFRLPNLFAIGNLQLYQGALPVLMPPWMVGVELQWNIFDGFQKERRIKAAKEAYTAAKQLNDNTAADLTLSQSVLRNKLNSFREEIAVLDSSRQQAAMTTRMIRERMENLLSSPKDVNEALLLEETLAKAYYTALLGYYGVLADYFRLLGKPEQITSYLQP</sequence>
<dbReference type="OrthoDB" id="1674454at2"/>
<dbReference type="RefSeq" id="WP_052955753.1">
    <property type="nucleotide sequence ID" value="NZ_BBWV01000002.1"/>
</dbReference>
<organism evidence="6 7">
    <name type="scientific">Flavihumibacter petaseus NBRC 106054</name>
    <dbReference type="NCBI Taxonomy" id="1220578"/>
    <lineage>
        <taxon>Bacteria</taxon>
        <taxon>Pseudomonadati</taxon>
        <taxon>Bacteroidota</taxon>
        <taxon>Chitinophagia</taxon>
        <taxon>Chitinophagales</taxon>
        <taxon>Chitinophagaceae</taxon>
        <taxon>Flavihumibacter</taxon>
    </lineage>
</organism>
<reference evidence="6 7" key="1">
    <citation type="submission" date="2015-04" db="EMBL/GenBank/DDBJ databases">
        <title>Whole genome shotgun sequence of Flavihumibacter petaseus NBRC 106054.</title>
        <authorList>
            <person name="Miyazawa S."/>
            <person name="Hosoyama A."/>
            <person name="Hashimoto M."/>
            <person name="Noguchi M."/>
            <person name="Tsuchikane K."/>
            <person name="Ohji S."/>
            <person name="Yamazoe A."/>
            <person name="Ichikawa N."/>
            <person name="Kimura A."/>
            <person name="Fujita N."/>
        </authorList>
    </citation>
    <scope>NUCLEOTIDE SEQUENCE [LARGE SCALE GENOMIC DNA]</scope>
    <source>
        <strain evidence="6 7">NBRC 106054</strain>
    </source>
</reference>
<comment type="caution">
    <text evidence="6">The sequence shown here is derived from an EMBL/GenBank/DDBJ whole genome shotgun (WGS) entry which is preliminary data.</text>
</comment>
<evidence type="ECO:0008006" key="8">
    <source>
        <dbReference type="Google" id="ProtNLM"/>
    </source>
</evidence>
<keyword evidence="3" id="KW-0812">Transmembrane</keyword>
<evidence type="ECO:0000256" key="5">
    <source>
        <dbReference type="ARBA" id="ARBA00023237"/>
    </source>
</evidence>
<dbReference type="InterPro" id="IPR051906">
    <property type="entry name" value="TolC-like"/>
</dbReference>
<keyword evidence="2" id="KW-1134">Transmembrane beta strand</keyword>
<dbReference type="PANTHER" id="PTHR30026:SF5">
    <property type="entry name" value="ABC-TYPE EFFLUX SYSTEM SECRETIN COMPONENT"/>
    <property type="match status" value="1"/>
</dbReference>
<proteinExistence type="predicted"/>
<keyword evidence="5" id="KW-0998">Cell outer membrane</keyword>
<dbReference type="AlphaFoldDB" id="A0A0E9N100"/>
<protein>
    <recommendedName>
        <fullName evidence="8">RND-type efflux pump outer membrane protein</fullName>
    </recommendedName>
</protein>
<gene>
    <name evidence="6" type="ORF">FPE01S_02_06190</name>
</gene>
<dbReference type="SUPFAM" id="SSF56954">
    <property type="entry name" value="Outer membrane efflux proteins (OEP)"/>
    <property type="match status" value="1"/>
</dbReference>
<dbReference type="GO" id="GO:0009279">
    <property type="term" value="C:cell outer membrane"/>
    <property type="evidence" value="ECO:0007669"/>
    <property type="project" value="UniProtKB-SubCell"/>
</dbReference>
<evidence type="ECO:0000256" key="3">
    <source>
        <dbReference type="ARBA" id="ARBA00022692"/>
    </source>
</evidence>
<keyword evidence="7" id="KW-1185">Reference proteome</keyword>
<evidence type="ECO:0000256" key="2">
    <source>
        <dbReference type="ARBA" id="ARBA00022452"/>
    </source>
</evidence>
<dbReference type="Proteomes" id="UP000033121">
    <property type="component" value="Unassembled WGS sequence"/>
</dbReference>
<dbReference type="STRING" id="1220578.FPE01S_02_06190"/>
<dbReference type="Gene3D" id="1.20.1600.10">
    <property type="entry name" value="Outer membrane efflux proteins (OEP)"/>
    <property type="match status" value="1"/>
</dbReference>